<organism evidence="2 3">
    <name type="scientific">Ruminococcus albus</name>
    <dbReference type="NCBI Taxonomy" id="1264"/>
    <lineage>
        <taxon>Bacteria</taxon>
        <taxon>Bacillati</taxon>
        <taxon>Bacillota</taxon>
        <taxon>Clostridia</taxon>
        <taxon>Eubacteriales</taxon>
        <taxon>Oscillospiraceae</taxon>
        <taxon>Ruminococcus</taxon>
    </lineage>
</organism>
<evidence type="ECO:0000313" key="3">
    <source>
        <dbReference type="Proteomes" id="UP000186015"/>
    </source>
</evidence>
<sequence>MKTKGIMMLVSSVLLNVTGRLILNALKKKVR</sequence>
<proteinExistence type="predicted"/>
<keyword evidence="1" id="KW-1133">Transmembrane helix</keyword>
<dbReference type="AlphaFoldDB" id="A0A1H7LIF8"/>
<gene>
    <name evidence="2" type="ORF">SAMN05216469_10941</name>
</gene>
<keyword evidence="1" id="KW-0472">Membrane</keyword>
<name>A0A1H7LIF8_RUMAL</name>
<evidence type="ECO:0000313" key="2">
    <source>
        <dbReference type="EMBL" id="SEK98683.1"/>
    </source>
</evidence>
<feature type="transmembrane region" description="Helical" evidence="1">
    <location>
        <begin position="6"/>
        <end position="26"/>
    </location>
</feature>
<reference evidence="2 3" key="1">
    <citation type="submission" date="2016-10" db="EMBL/GenBank/DDBJ databases">
        <authorList>
            <person name="de Groot N.N."/>
        </authorList>
    </citation>
    <scope>NUCLEOTIDE SEQUENCE [LARGE SCALE GENOMIC DNA]</scope>
    <source>
        <strain evidence="2 3">KH2T6</strain>
    </source>
</reference>
<keyword evidence="1" id="KW-0812">Transmembrane</keyword>
<accession>A0A1H7LIF8</accession>
<dbReference type="Proteomes" id="UP000186015">
    <property type="component" value="Unassembled WGS sequence"/>
</dbReference>
<evidence type="ECO:0000256" key="1">
    <source>
        <dbReference type="SAM" id="Phobius"/>
    </source>
</evidence>
<protein>
    <submittedName>
        <fullName evidence="2">Uncharacterized protein</fullName>
    </submittedName>
</protein>
<dbReference type="EMBL" id="FOAT01000009">
    <property type="protein sequence ID" value="SEK98683.1"/>
    <property type="molecule type" value="Genomic_DNA"/>
</dbReference>